<gene>
    <name evidence="2" type="ORF">C5N92_06790</name>
</gene>
<comment type="function">
    <text evidence="1">Part of the beta sliding clamp loading complex, which hydrolyzes ATP to load the beta clamp onto primed DNA to form the DNA replication pre-initiation complex. DNA polymerase III is a complex, multichain enzyme responsible for most of the replicative synthesis in bacteria. This DNA polymerase also exhibits 3' to 5' exonuclease activity.</text>
</comment>
<keyword evidence="1" id="KW-0548">Nucleotidyltransferase</keyword>
<dbReference type="AlphaFoldDB" id="A0A328BY91"/>
<reference evidence="3" key="1">
    <citation type="submission" date="2018-02" db="EMBL/GenBank/DDBJ databases">
        <title>Glaesserella australis sp. nov., isolated from the lungs of pigs.</title>
        <authorList>
            <person name="Turni C."/>
            <person name="Christensen H."/>
        </authorList>
    </citation>
    <scope>NUCLEOTIDE SEQUENCE [LARGE SCALE GENOMIC DNA]</scope>
    <source>
        <strain evidence="3">HS4635</strain>
    </source>
</reference>
<dbReference type="SUPFAM" id="SSF102220">
    <property type="entry name" value="DNA polymerase III psi subunit"/>
    <property type="match status" value="1"/>
</dbReference>
<keyword evidence="1" id="KW-0239">DNA-directed DNA polymerase</keyword>
<sequence length="139" mass="16816">MNRRDLLLAEMNIPQWMLTKPQVLQGDAQIRLDSDVKLVVICEENYQQTGLFQDILRALQVNYQQYQWLSFEQAMRLQFEHQPIFWLIQEEAQAVRFAKKFTNQTAWHCSSWQSLSNSKQKRQFWQQMQPFCQHFEDNS</sequence>
<keyword evidence="1" id="KW-0235">DNA replication</keyword>
<dbReference type="Gene3D" id="3.40.50.10220">
    <property type="entry name" value="DNA polymerase III, psi subunit"/>
    <property type="match status" value="1"/>
</dbReference>
<dbReference type="GO" id="GO:0003887">
    <property type="term" value="F:DNA-directed DNA polymerase activity"/>
    <property type="evidence" value="ECO:0007669"/>
    <property type="project" value="UniProtKB-KW"/>
</dbReference>
<protein>
    <recommendedName>
        <fullName evidence="1">DNA polymerase III subunit psi</fullName>
    </recommendedName>
</protein>
<evidence type="ECO:0000256" key="1">
    <source>
        <dbReference type="PIRNR" id="PIRNR029225"/>
    </source>
</evidence>
<proteinExistence type="predicted"/>
<dbReference type="GO" id="GO:0008408">
    <property type="term" value="F:3'-5' exonuclease activity"/>
    <property type="evidence" value="ECO:0007669"/>
    <property type="project" value="InterPro"/>
</dbReference>
<dbReference type="OrthoDB" id="5682636at2"/>
<dbReference type="Pfam" id="PF03603">
    <property type="entry name" value="DNA_III_psi"/>
    <property type="match status" value="1"/>
</dbReference>
<dbReference type="InterPro" id="IPR004615">
    <property type="entry name" value="DNA_pol_III_psi"/>
</dbReference>
<evidence type="ECO:0000313" key="2">
    <source>
        <dbReference type="EMBL" id="RAL18417.1"/>
    </source>
</evidence>
<dbReference type="GO" id="GO:0006260">
    <property type="term" value="P:DNA replication"/>
    <property type="evidence" value="ECO:0007669"/>
    <property type="project" value="UniProtKB-KW"/>
</dbReference>
<keyword evidence="3" id="KW-1185">Reference proteome</keyword>
<dbReference type="EMBL" id="PTPX01000014">
    <property type="protein sequence ID" value="RAL18417.1"/>
    <property type="molecule type" value="Genomic_DNA"/>
</dbReference>
<name>A0A328BY91_9PAST</name>
<dbReference type="Proteomes" id="UP000248689">
    <property type="component" value="Unassembled WGS sequence"/>
</dbReference>
<accession>A0A328BY91</accession>
<dbReference type="InterPro" id="IPR036654">
    <property type="entry name" value="DNA_pol_III_psi_sf"/>
</dbReference>
<keyword evidence="1" id="KW-0808">Transferase</keyword>
<comment type="caution">
    <text evidence="2">The sequence shown here is derived from an EMBL/GenBank/DDBJ whole genome shotgun (WGS) entry which is preliminary data.</text>
</comment>
<evidence type="ECO:0000313" key="3">
    <source>
        <dbReference type="Proteomes" id="UP000248689"/>
    </source>
</evidence>
<organism evidence="2 3">
    <name type="scientific">Glaesserella australis</name>
    <dbReference type="NCBI Taxonomy" id="2094024"/>
    <lineage>
        <taxon>Bacteria</taxon>
        <taxon>Pseudomonadati</taxon>
        <taxon>Pseudomonadota</taxon>
        <taxon>Gammaproteobacteria</taxon>
        <taxon>Pasteurellales</taxon>
        <taxon>Pasteurellaceae</taxon>
        <taxon>Glaesserella</taxon>
    </lineage>
</organism>
<dbReference type="NCBIfam" id="NF005338">
    <property type="entry name" value="PRK06856.1-4"/>
    <property type="match status" value="1"/>
</dbReference>
<dbReference type="PIRSF" id="PIRSF029225">
    <property type="entry name" value="DNA_pol_III_psi"/>
    <property type="match status" value="1"/>
</dbReference>
<dbReference type="RefSeq" id="WP_111750099.1">
    <property type="nucleotide sequence ID" value="NZ_PTPX01000014.1"/>
</dbReference>